<evidence type="ECO:0000313" key="1">
    <source>
        <dbReference type="EMBL" id="KAL2480780.1"/>
    </source>
</evidence>
<dbReference type="EMBL" id="JBFOLK010000010">
    <property type="protein sequence ID" value="KAL2480780.1"/>
    <property type="molecule type" value="Genomic_DNA"/>
</dbReference>
<evidence type="ECO:0000313" key="2">
    <source>
        <dbReference type="Proteomes" id="UP001604336"/>
    </source>
</evidence>
<gene>
    <name evidence="1" type="ORF">Adt_33746</name>
</gene>
<organism evidence="1 2">
    <name type="scientific">Abeliophyllum distichum</name>
    <dbReference type="NCBI Taxonomy" id="126358"/>
    <lineage>
        <taxon>Eukaryota</taxon>
        <taxon>Viridiplantae</taxon>
        <taxon>Streptophyta</taxon>
        <taxon>Embryophyta</taxon>
        <taxon>Tracheophyta</taxon>
        <taxon>Spermatophyta</taxon>
        <taxon>Magnoliopsida</taxon>
        <taxon>eudicotyledons</taxon>
        <taxon>Gunneridae</taxon>
        <taxon>Pentapetalae</taxon>
        <taxon>asterids</taxon>
        <taxon>lamiids</taxon>
        <taxon>Lamiales</taxon>
        <taxon>Oleaceae</taxon>
        <taxon>Forsythieae</taxon>
        <taxon>Abeliophyllum</taxon>
    </lineage>
</organism>
<keyword evidence="2" id="KW-1185">Reference proteome</keyword>
<dbReference type="AlphaFoldDB" id="A0ABD1QX52"/>
<accession>A0ABD1QX52</accession>
<proteinExistence type="predicted"/>
<name>A0ABD1QX52_9LAMI</name>
<protein>
    <submittedName>
        <fullName evidence="1">Uncharacterized protein</fullName>
    </submittedName>
</protein>
<reference evidence="2" key="1">
    <citation type="submission" date="2024-07" db="EMBL/GenBank/DDBJ databases">
        <title>Two chromosome-level genome assemblies of Korean endemic species Abeliophyllum distichum and Forsythia ovata (Oleaceae).</title>
        <authorList>
            <person name="Jang H."/>
        </authorList>
    </citation>
    <scope>NUCLEOTIDE SEQUENCE [LARGE SCALE GENOMIC DNA]</scope>
</reference>
<dbReference type="Proteomes" id="UP001604336">
    <property type="component" value="Unassembled WGS sequence"/>
</dbReference>
<sequence length="123" mass="14316">MQCLHDIRQARFVPLQSYLSQFNEEILFYERISDAEAISALKRRLDMNLPFWRDVQNNNPTTFDQLVELITEEITNKNMILHRNCGGWQLAKPLGSDMEEARIGTLLCHISIGEVILRILTLE</sequence>
<comment type="caution">
    <text evidence="1">The sequence shown here is derived from an EMBL/GenBank/DDBJ whole genome shotgun (WGS) entry which is preliminary data.</text>
</comment>